<accession>A0A5B7EIH7</accession>
<organism evidence="2 3">
    <name type="scientific">Portunus trituberculatus</name>
    <name type="common">Swimming crab</name>
    <name type="synonym">Neptunus trituberculatus</name>
    <dbReference type="NCBI Taxonomy" id="210409"/>
    <lineage>
        <taxon>Eukaryota</taxon>
        <taxon>Metazoa</taxon>
        <taxon>Ecdysozoa</taxon>
        <taxon>Arthropoda</taxon>
        <taxon>Crustacea</taxon>
        <taxon>Multicrustacea</taxon>
        <taxon>Malacostraca</taxon>
        <taxon>Eumalacostraca</taxon>
        <taxon>Eucarida</taxon>
        <taxon>Decapoda</taxon>
        <taxon>Pleocyemata</taxon>
        <taxon>Brachyura</taxon>
        <taxon>Eubrachyura</taxon>
        <taxon>Portunoidea</taxon>
        <taxon>Portunidae</taxon>
        <taxon>Portuninae</taxon>
        <taxon>Portunus</taxon>
    </lineage>
</organism>
<dbReference type="EMBL" id="VSRR010002710">
    <property type="protein sequence ID" value="MPC32863.1"/>
    <property type="molecule type" value="Genomic_DNA"/>
</dbReference>
<proteinExistence type="predicted"/>
<gene>
    <name evidence="2" type="ORF">E2C01_026195</name>
</gene>
<reference evidence="2 3" key="1">
    <citation type="submission" date="2019-05" db="EMBL/GenBank/DDBJ databases">
        <title>Another draft genome of Portunus trituberculatus and its Hox gene families provides insights of decapod evolution.</title>
        <authorList>
            <person name="Jeong J.-H."/>
            <person name="Song I."/>
            <person name="Kim S."/>
            <person name="Choi T."/>
            <person name="Kim D."/>
            <person name="Ryu S."/>
            <person name="Kim W."/>
        </authorList>
    </citation>
    <scope>NUCLEOTIDE SEQUENCE [LARGE SCALE GENOMIC DNA]</scope>
    <source>
        <tissue evidence="2">Muscle</tissue>
    </source>
</reference>
<protein>
    <submittedName>
        <fullName evidence="2">Uncharacterized protein</fullName>
    </submittedName>
</protein>
<name>A0A5B7EIH7_PORTR</name>
<evidence type="ECO:0000256" key="1">
    <source>
        <dbReference type="SAM" id="MobiDB-lite"/>
    </source>
</evidence>
<dbReference type="AlphaFoldDB" id="A0A5B7EIH7"/>
<sequence>MKRALSPLKDPLRPANVWYLAHSVPHTTPQTSLILPVSGAWCQRALVHGELFSPVPSQTREPYTPSTRLYERSPYHPFRTPPLQAPSGAASGRLLVKLETAKEKKDLLSVPCLGPQAGPDGHFLPPCGAQGRHDPQRILAGDS</sequence>
<evidence type="ECO:0000313" key="3">
    <source>
        <dbReference type="Proteomes" id="UP000324222"/>
    </source>
</evidence>
<comment type="caution">
    <text evidence="2">The sequence shown here is derived from an EMBL/GenBank/DDBJ whole genome shotgun (WGS) entry which is preliminary data.</text>
</comment>
<feature type="compositionally biased region" description="Polar residues" evidence="1">
    <location>
        <begin position="55"/>
        <end position="67"/>
    </location>
</feature>
<dbReference type="Proteomes" id="UP000324222">
    <property type="component" value="Unassembled WGS sequence"/>
</dbReference>
<feature type="region of interest" description="Disordered" evidence="1">
    <location>
        <begin position="53"/>
        <end position="89"/>
    </location>
</feature>
<evidence type="ECO:0000313" key="2">
    <source>
        <dbReference type="EMBL" id="MPC32863.1"/>
    </source>
</evidence>
<feature type="region of interest" description="Disordered" evidence="1">
    <location>
        <begin position="121"/>
        <end position="143"/>
    </location>
</feature>
<keyword evidence="3" id="KW-1185">Reference proteome</keyword>